<dbReference type="EMBL" id="JAJCIS010000005">
    <property type="protein sequence ID" value="MCB7387713.1"/>
    <property type="molecule type" value="Genomic_DNA"/>
</dbReference>
<gene>
    <name evidence="3" type="ORF">LIZ65_10485</name>
</gene>
<protein>
    <submittedName>
        <fullName evidence="3">Terminase small subunit</fullName>
    </submittedName>
</protein>
<comment type="caution">
    <text evidence="3">The sequence shown here is derived from an EMBL/GenBank/DDBJ whole genome shotgun (WGS) entry which is preliminary data.</text>
</comment>
<reference evidence="3 4" key="1">
    <citation type="submission" date="2021-10" db="EMBL/GenBank/DDBJ databases">
        <title>Collection of gut derived symbiotic bacterial strains cultured from healthy donors.</title>
        <authorList>
            <person name="Lin H."/>
            <person name="Littmann E."/>
            <person name="Kohout C."/>
            <person name="Pamer E.G."/>
        </authorList>
    </citation>
    <scope>NUCLEOTIDE SEQUENCE [LARGE SCALE GENOMIC DNA]</scope>
    <source>
        <strain evidence="3 4">DFI.1.165</strain>
    </source>
</reference>
<evidence type="ECO:0000313" key="3">
    <source>
        <dbReference type="EMBL" id="MCB7387713.1"/>
    </source>
</evidence>
<accession>A0ABS8DH20</accession>
<dbReference type="InterPro" id="IPR038713">
    <property type="entry name" value="Terminase_Gp1_N_sf"/>
</dbReference>
<dbReference type="Pfam" id="PF03592">
    <property type="entry name" value="Terminase_2"/>
    <property type="match status" value="1"/>
</dbReference>
<dbReference type="Gene3D" id="1.10.10.1400">
    <property type="entry name" value="Terminase, small subunit, N-terminal DNA-binding domain, HTH motif"/>
    <property type="match status" value="1"/>
</dbReference>
<keyword evidence="2" id="KW-0231">Viral genome packaging</keyword>
<dbReference type="RefSeq" id="WP_066737104.1">
    <property type="nucleotide sequence ID" value="NZ_JAJCIQ010000006.1"/>
</dbReference>
<dbReference type="Gene3D" id="6.10.140.2160">
    <property type="match status" value="1"/>
</dbReference>
<dbReference type="PANTHER" id="PTHR41328:SF2">
    <property type="entry name" value="TERMINASE SMALL SUBUNIT"/>
    <property type="match status" value="1"/>
</dbReference>
<dbReference type="InterPro" id="IPR005335">
    <property type="entry name" value="Terminase_ssu"/>
</dbReference>
<keyword evidence="4" id="KW-1185">Reference proteome</keyword>
<proteinExistence type="predicted"/>
<evidence type="ECO:0000313" key="4">
    <source>
        <dbReference type="Proteomes" id="UP001299546"/>
    </source>
</evidence>
<dbReference type="PANTHER" id="PTHR41328">
    <property type="entry name" value="TERMINASE SMALL SUBUNIT-RELATED"/>
    <property type="match status" value="1"/>
</dbReference>
<name>A0ABS8DH20_9FIRM</name>
<evidence type="ECO:0000256" key="1">
    <source>
        <dbReference type="ARBA" id="ARBA00022612"/>
    </source>
</evidence>
<dbReference type="Proteomes" id="UP001299546">
    <property type="component" value="Unassembled WGS sequence"/>
</dbReference>
<sequence length="128" mass="14566">MKELTSRQKAFADYYLELGNATEAARRAGYKGNNLNRVASENLTKLGIKQYIEERQKQIDSKRIATIEEVMRFYTAVMRGEVKDQFELDAELKDRLAAGKELMKRLELSEDKMSDGGGIEIINDAPTD</sequence>
<organism evidence="3 4">
    <name type="scientific">Bariatricus massiliensis</name>
    <dbReference type="NCBI Taxonomy" id="1745713"/>
    <lineage>
        <taxon>Bacteria</taxon>
        <taxon>Bacillati</taxon>
        <taxon>Bacillota</taxon>
        <taxon>Clostridia</taxon>
        <taxon>Lachnospirales</taxon>
        <taxon>Lachnospiraceae</taxon>
        <taxon>Bariatricus</taxon>
    </lineage>
</organism>
<dbReference type="InterPro" id="IPR052404">
    <property type="entry name" value="SPP1-like_terminase"/>
</dbReference>
<keyword evidence="1" id="KW-1188">Viral release from host cell</keyword>
<evidence type="ECO:0000256" key="2">
    <source>
        <dbReference type="ARBA" id="ARBA00023219"/>
    </source>
</evidence>